<dbReference type="InterPro" id="IPR055259">
    <property type="entry name" value="YkvP/CgeB_Glyco_trans-like"/>
</dbReference>
<dbReference type="Pfam" id="PF13524">
    <property type="entry name" value="Glyco_trans_1_2"/>
    <property type="match status" value="1"/>
</dbReference>
<dbReference type="RefSeq" id="WP_158420804.1">
    <property type="nucleotide sequence ID" value="NZ_JAOQJL010000006.1"/>
</dbReference>
<comment type="caution">
    <text evidence="2">The sequence shown here is derived from an EMBL/GenBank/DDBJ whole genome shotgun (WGS) entry which is preliminary data.</text>
</comment>
<protein>
    <submittedName>
        <fullName evidence="2">Glycosyltransferase</fullName>
    </submittedName>
</protein>
<evidence type="ECO:0000313" key="3">
    <source>
        <dbReference type="Proteomes" id="UP001652409"/>
    </source>
</evidence>
<sequence length="404" mass="47090">MGIWASIKNKLRRIVPVPRTYLDKKLGDMEKENKRQSKVIGDLQKASLAQTKAIEELKAFIEQEFRRRDDWPVRNAQLHTEAAGRPLWVIKCPAPEGPVKVRWGDYAYAVTLKRYLDRLGVYTVVDTREDWGCEEDADVVLVLRGCHFYRPDRRNARCLYIMWNISHPEMITPEEYELYDVVCVSSNYYAKCLQEKVKVPVLPLLQCTDTELFYPAEESGDDQSAVQAKGDYIFIGNSRGVARRCVIWSAQNQLPLKIWGSGWKAMLGQNKGMVQDTSIENSQIPDLYRSAKATLNDHWKDMLDYQFVNNRIFDALACGLPVISDYCEELKEIFPDAVLYYNNKEEFDDCIMQLETHYDEIKEKVAKQWPLIREQYSFEARARELLKIEEKYRHTKTAKQQGEL</sequence>
<dbReference type="Proteomes" id="UP001652409">
    <property type="component" value="Unassembled WGS sequence"/>
</dbReference>
<reference evidence="2 3" key="1">
    <citation type="journal article" date="2021" name="ISME Commun">
        <title>Automated analysis of genomic sequences facilitates high-throughput and comprehensive description of bacteria.</title>
        <authorList>
            <person name="Hitch T.C.A."/>
        </authorList>
    </citation>
    <scope>NUCLEOTIDE SEQUENCE [LARGE SCALE GENOMIC DNA]</scope>
    <source>
        <strain evidence="2 3">Sanger_23</strain>
    </source>
</reference>
<name>A0ABT2TS91_9FIRM</name>
<accession>A0ABT2TS91</accession>
<proteinExistence type="predicted"/>
<gene>
    <name evidence="2" type="ORF">OCV61_04185</name>
</gene>
<keyword evidence="3" id="KW-1185">Reference proteome</keyword>
<dbReference type="EMBL" id="JAOQJL010000006">
    <property type="protein sequence ID" value="MCU6764606.1"/>
    <property type="molecule type" value="Genomic_DNA"/>
</dbReference>
<feature type="domain" description="Spore protein YkvP/CgeB glycosyl transferase-like" evidence="1">
    <location>
        <begin position="251"/>
        <end position="386"/>
    </location>
</feature>
<evidence type="ECO:0000313" key="2">
    <source>
        <dbReference type="EMBL" id="MCU6764606.1"/>
    </source>
</evidence>
<organism evidence="2 3">
    <name type="scientific">Blautia ammoniilytica</name>
    <dbReference type="NCBI Taxonomy" id="2981782"/>
    <lineage>
        <taxon>Bacteria</taxon>
        <taxon>Bacillati</taxon>
        <taxon>Bacillota</taxon>
        <taxon>Clostridia</taxon>
        <taxon>Lachnospirales</taxon>
        <taxon>Lachnospiraceae</taxon>
        <taxon>Blautia</taxon>
    </lineage>
</organism>
<evidence type="ECO:0000259" key="1">
    <source>
        <dbReference type="Pfam" id="PF13524"/>
    </source>
</evidence>
<dbReference type="SUPFAM" id="SSF53756">
    <property type="entry name" value="UDP-Glycosyltransferase/glycogen phosphorylase"/>
    <property type="match status" value="1"/>
</dbReference>
<dbReference type="Gene3D" id="3.40.50.2000">
    <property type="entry name" value="Glycogen Phosphorylase B"/>
    <property type="match status" value="1"/>
</dbReference>